<protein>
    <recommendedName>
        <fullName evidence="3">ANTAR domain-containing protein</fullName>
    </recommendedName>
</protein>
<organism evidence="1 2">
    <name type="scientific">Nocardioides flavus</name>
    <name type="common">ex Wang et al. 2016</name>
    <dbReference type="NCBI Taxonomy" id="2058780"/>
    <lineage>
        <taxon>Bacteria</taxon>
        <taxon>Bacillati</taxon>
        <taxon>Actinomycetota</taxon>
        <taxon>Actinomycetes</taxon>
        <taxon>Propionibacteriales</taxon>
        <taxon>Nocardioidaceae</taxon>
        <taxon>Nocardioides</taxon>
    </lineage>
</organism>
<accession>A0ABQ3HJ42</accession>
<gene>
    <name evidence="1" type="ORF">GCM10011376_12990</name>
</gene>
<dbReference type="InterPro" id="IPR029016">
    <property type="entry name" value="GAF-like_dom_sf"/>
</dbReference>
<evidence type="ECO:0008006" key="3">
    <source>
        <dbReference type="Google" id="ProtNLM"/>
    </source>
</evidence>
<evidence type="ECO:0000313" key="1">
    <source>
        <dbReference type="EMBL" id="GHE16689.1"/>
    </source>
</evidence>
<keyword evidence="2" id="KW-1185">Reference proteome</keyword>
<reference evidence="2" key="1">
    <citation type="journal article" date="2019" name="Int. J. Syst. Evol. Microbiol.">
        <title>The Global Catalogue of Microorganisms (GCM) 10K type strain sequencing project: providing services to taxonomists for standard genome sequencing and annotation.</title>
        <authorList>
            <consortium name="The Broad Institute Genomics Platform"/>
            <consortium name="The Broad Institute Genome Sequencing Center for Infectious Disease"/>
            <person name="Wu L."/>
            <person name="Ma J."/>
        </authorList>
    </citation>
    <scope>NUCLEOTIDE SEQUENCE [LARGE SCALE GENOMIC DNA]</scope>
    <source>
        <strain evidence="2">CGMCC 1.12791</strain>
    </source>
</reference>
<proteinExistence type="predicted"/>
<name>A0ABQ3HJ42_9ACTN</name>
<dbReference type="Proteomes" id="UP000597341">
    <property type="component" value="Unassembled WGS sequence"/>
</dbReference>
<dbReference type="Gene3D" id="3.30.450.40">
    <property type="match status" value="1"/>
</dbReference>
<dbReference type="EMBL" id="BNAD01000002">
    <property type="protein sequence ID" value="GHE16689.1"/>
    <property type="molecule type" value="Genomic_DNA"/>
</dbReference>
<sequence length="311" mass="32995">MDPYGAHVQPDVAERGVPGDDVLVHGVDEGAVEIEHDDRVVERLCSHGRPYPTGRGHMHARPVAPVGVVWVPGAEDDRWFRQHDSDEGIVMELLPQSREALDEYVTASVDDVEGLLRVIEGWAVRTVPDCVALSVTLLDEDLTFTLVDHEATQQSGGVGQHEPAAAGLPRTQVYALDEGGWAHMAREGAFGGIASTVSLPVVEDGRAVLTIDLYASTADAFRDRIDGLVEALGAWQAGAVTNADLGFETLRRAEMAPARLREQRLVDVAVGLVAARMAITTDDAAALLHESAARAGVTVAQAAGVAGVLLA</sequence>
<comment type="caution">
    <text evidence="1">The sequence shown here is derived from an EMBL/GenBank/DDBJ whole genome shotgun (WGS) entry which is preliminary data.</text>
</comment>
<evidence type="ECO:0000313" key="2">
    <source>
        <dbReference type="Proteomes" id="UP000597341"/>
    </source>
</evidence>